<reference evidence="2" key="1">
    <citation type="submission" date="2018-02" db="EMBL/GenBank/DDBJ databases">
        <authorList>
            <person name="Cohen D.B."/>
            <person name="Kent A.D."/>
        </authorList>
    </citation>
    <scope>NUCLEOTIDE SEQUENCE</scope>
</reference>
<name>A0A2N9GP20_FAGSY</name>
<accession>A0A2N9GP20</accession>
<evidence type="ECO:0000256" key="1">
    <source>
        <dbReference type="SAM" id="MobiDB-lite"/>
    </source>
</evidence>
<feature type="region of interest" description="Disordered" evidence="1">
    <location>
        <begin position="1"/>
        <end position="51"/>
    </location>
</feature>
<dbReference type="AlphaFoldDB" id="A0A2N9GP20"/>
<evidence type="ECO:0008006" key="3">
    <source>
        <dbReference type="Google" id="ProtNLM"/>
    </source>
</evidence>
<proteinExistence type="predicted"/>
<evidence type="ECO:0000313" key="2">
    <source>
        <dbReference type="EMBL" id="SPD01223.1"/>
    </source>
</evidence>
<organism evidence="2">
    <name type="scientific">Fagus sylvatica</name>
    <name type="common">Beechnut</name>
    <dbReference type="NCBI Taxonomy" id="28930"/>
    <lineage>
        <taxon>Eukaryota</taxon>
        <taxon>Viridiplantae</taxon>
        <taxon>Streptophyta</taxon>
        <taxon>Embryophyta</taxon>
        <taxon>Tracheophyta</taxon>
        <taxon>Spermatophyta</taxon>
        <taxon>Magnoliopsida</taxon>
        <taxon>eudicotyledons</taxon>
        <taxon>Gunneridae</taxon>
        <taxon>Pentapetalae</taxon>
        <taxon>rosids</taxon>
        <taxon>fabids</taxon>
        <taxon>Fagales</taxon>
        <taxon>Fagaceae</taxon>
        <taxon>Fagus</taxon>
    </lineage>
</organism>
<gene>
    <name evidence="2" type="ORF">FSB_LOCUS29105</name>
</gene>
<sequence length="341" mass="37696">MSSSGGDGGRSHSSRLENGKVVVYASSPDTDDEYESMEGPAKRASRQVAKELQRHYDARGEDMSSTLGITIKEPVQPSTTAFALAGSAEVPAGGVASRRAPAPKRRRASARISLTPEDDLEHVVPGRRYPPEGGIWPKEAVGSILLETPLLKDLAQHPSTAVLRCEGLGFRHFLSIPSMSLNHRIVRAWYKLYFHHIGTFHLSTCEMVVLPLDWGAILGICFGGRIPPYEYISREEVGELRPSLTKFNQGLIEALTGPKTRFGLPLPNHWIEYIESFDSVLYESKMDEKGGRATFARRFFPTRSDLVRKLKALRKRVTSATTCNSRIVKSFFGQVGIAIGK</sequence>
<protein>
    <recommendedName>
        <fullName evidence="3">Aminotransferase-like plant mobile domain-containing protein</fullName>
    </recommendedName>
</protein>
<dbReference type="EMBL" id="OIVN01002172">
    <property type="protein sequence ID" value="SPD01223.1"/>
    <property type="molecule type" value="Genomic_DNA"/>
</dbReference>